<sequence length="48" mass="4719">MPVTHADMCNPSGGTLLCSDVQYCCSGSGQASAIQAPAATGGILCICD</sequence>
<dbReference type="Proteomes" id="UP001250932">
    <property type="component" value="Unassembled WGS sequence"/>
</dbReference>
<comment type="caution">
    <text evidence="1">The sequence shown here is derived from an EMBL/GenBank/DDBJ whole genome shotgun (WGS) entry which is preliminary data.</text>
</comment>
<protein>
    <submittedName>
        <fullName evidence="1">Uncharacterized protein</fullName>
    </submittedName>
</protein>
<organism evidence="1 2">
    <name type="scientific">Candidatus Nitronereus thalassa</name>
    <dbReference type="NCBI Taxonomy" id="3020898"/>
    <lineage>
        <taxon>Bacteria</taxon>
        <taxon>Pseudomonadati</taxon>
        <taxon>Nitrospirota</taxon>
        <taxon>Nitrospiria</taxon>
        <taxon>Nitrospirales</taxon>
        <taxon>Nitrospiraceae</taxon>
        <taxon>Candidatus Nitronereus</taxon>
    </lineage>
</organism>
<reference evidence="1 2" key="1">
    <citation type="journal article" date="2023" name="ISME J.">
        <title>Cultivation and genomic characterization of novel and ubiquitous marine nitrite-oxidizing bacteria from the Nitrospirales.</title>
        <authorList>
            <person name="Mueller A.J."/>
            <person name="Daebeler A."/>
            <person name="Herbold C.W."/>
            <person name="Kirkegaard R.H."/>
            <person name="Daims H."/>
        </authorList>
    </citation>
    <scope>NUCLEOTIDE SEQUENCE [LARGE SCALE GENOMIC DNA]</scope>
    <source>
        <strain evidence="1 2">EB</strain>
    </source>
</reference>
<gene>
    <name evidence="1" type="ORF">PPG34_17280</name>
</gene>
<keyword evidence="2" id="KW-1185">Reference proteome</keyword>
<proteinExistence type="predicted"/>
<dbReference type="EMBL" id="JAQOUE010000002">
    <property type="protein sequence ID" value="MDT7044106.1"/>
    <property type="molecule type" value="Genomic_DNA"/>
</dbReference>
<name>A0ABU3KCD9_9BACT</name>
<evidence type="ECO:0000313" key="1">
    <source>
        <dbReference type="EMBL" id="MDT7044106.1"/>
    </source>
</evidence>
<accession>A0ABU3KCD9</accession>
<dbReference type="RefSeq" id="WP_313834692.1">
    <property type="nucleotide sequence ID" value="NZ_JAQOUE010000002.1"/>
</dbReference>
<evidence type="ECO:0000313" key="2">
    <source>
        <dbReference type="Proteomes" id="UP001250932"/>
    </source>
</evidence>